<evidence type="ECO:0000256" key="4">
    <source>
        <dbReference type="ARBA" id="ARBA00022481"/>
    </source>
</evidence>
<keyword evidence="3" id="KW-1003">Cell membrane</keyword>
<keyword evidence="6" id="KW-0807">Transducer</keyword>
<dbReference type="AlphaFoldDB" id="A0A267F467"/>
<evidence type="ECO:0000256" key="8">
    <source>
        <dbReference type="ARBA" id="ARBA00023289"/>
    </source>
</evidence>
<dbReference type="InterPro" id="IPR001770">
    <property type="entry name" value="G-protein_gamma"/>
</dbReference>
<keyword evidence="5" id="KW-0472">Membrane</keyword>
<evidence type="ECO:0000256" key="3">
    <source>
        <dbReference type="ARBA" id="ARBA00022475"/>
    </source>
</evidence>
<name>A0A267F467_9PLAT</name>
<keyword evidence="8" id="KW-0636">Prenylation</keyword>
<evidence type="ECO:0000313" key="13">
    <source>
        <dbReference type="Proteomes" id="UP000215902"/>
    </source>
</evidence>
<evidence type="ECO:0000313" key="12">
    <source>
        <dbReference type="EMBL" id="PAA67879.1"/>
    </source>
</evidence>
<dbReference type="EMBL" id="NIVC01001915">
    <property type="protein sequence ID" value="PAA62621.1"/>
    <property type="molecule type" value="Genomic_DNA"/>
</dbReference>
<proteinExistence type="inferred from homology"/>
<evidence type="ECO:0000256" key="2">
    <source>
        <dbReference type="ARBA" id="ARBA00007431"/>
    </source>
</evidence>
<evidence type="ECO:0000259" key="9">
    <source>
        <dbReference type="PROSITE" id="PS50058"/>
    </source>
</evidence>
<comment type="similarity">
    <text evidence="2">Belongs to the G protein gamma family.</text>
</comment>
<dbReference type="GO" id="GO:0005834">
    <property type="term" value="C:heterotrimeric G-protein complex"/>
    <property type="evidence" value="ECO:0007669"/>
    <property type="project" value="InterPro"/>
</dbReference>
<dbReference type="SUPFAM" id="SSF48670">
    <property type="entry name" value="Transducin (heterotrimeric G protein), gamma chain"/>
    <property type="match status" value="1"/>
</dbReference>
<evidence type="ECO:0000256" key="6">
    <source>
        <dbReference type="ARBA" id="ARBA00023224"/>
    </source>
</evidence>
<dbReference type="CDD" id="cd00068">
    <property type="entry name" value="GGL"/>
    <property type="match status" value="1"/>
</dbReference>
<keyword evidence="7" id="KW-0449">Lipoprotein</keyword>
<dbReference type="SMART" id="SM00224">
    <property type="entry name" value="GGL"/>
    <property type="match status" value="1"/>
</dbReference>
<dbReference type="GO" id="GO:0031681">
    <property type="term" value="F:G-protein beta-subunit binding"/>
    <property type="evidence" value="ECO:0007669"/>
    <property type="project" value="InterPro"/>
</dbReference>
<protein>
    <recommendedName>
        <fullName evidence="9">G protein gamma domain-containing protein</fullName>
    </recommendedName>
</protein>
<dbReference type="InterPro" id="IPR015898">
    <property type="entry name" value="G-protein_gamma-like_dom"/>
</dbReference>
<evidence type="ECO:0000313" key="10">
    <source>
        <dbReference type="EMBL" id="PAA58629.1"/>
    </source>
</evidence>
<dbReference type="PANTHER" id="PTHR13809">
    <property type="entry name" value="GUANINE NUCLEOTIDE-BINDING PROTEIN GAMMA SUBUNIT"/>
    <property type="match status" value="1"/>
</dbReference>
<evidence type="ECO:0000256" key="7">
    <source>
        <dbReference type="ARBA" id="ARBA00023288"/>
    </source>
</evidence>
<comment type="subcellular location">
    <subcellularLocation>
        <location evidence="1">Cell membrane</location>
        <topology evidence="1">Lipid-anchor</topology>
        <orientation evidence="1">Cytoplasmic side</orientation>
    </subcellularLocation>
</comment>
<dbReference type="InterPro" id="IPR036284">
    <property type="entry name" value="GGL_sf"/>
</dbReference>
<evidence type="ECO:0000313" key="11">
    <source>
        <dbReference type="EMBL" id="PAA62621.1"/>
    </source>
</evidence>
<dbReference type="SMART" id="SM01224">
    <property type="entry name" value="G_gamma"/>
    <property type="match status" value="1"/>
</dbReference>
<sequence>MSSIAQQKKIVEQLRAEASMARKPVSECVKDMIQFMDSNKDKDCLVSGFQSKKDNPFQEKGGCSVL</sequence>
<dbReference type="PROSITE" id="PS50058">
    <property type="entry name" value="G_PROTEIN_GAMMA"/>
    <property type="match status" value="1"/>
</dbReference>
<dbReference type="Pfam" id="PF00631">
    <property type="entry name" value="G-gamma"/>
    <property type="match status" value="1"/>
</dbReference>
<feature type="domain" description="G protein gamma" evidence="9">
    <location>
        <begin position="1"/>
        <end position="66"/>
    </location>
</feature>
<dbReference type="OrthoDB" id="6264244at2759"/>
<dbReference type="STRING" id="282301.A0A267F467"/>
<keyword evidence="4" id="KW-0488">Methylation</keyword>
<keyword evidence="13" id="KW-1185">Reference proteome</keyword>
<evidence type="ECO:0000256" key="5">
    <source>
        <dbReference type="ARBA" id="ARBA00023136"/>
    </source>
</evidence>
<dbReference type="GO" id="GO:0007186">
    <property type="term" value="P:G protein-coupled receptor signaling pathway"/>
    <property type="evidence" value="ECO:0007669"/>
    <property type="project" value="InterPro"/>
</dbReference>
<dbReference type="FunFam" id="4.10.260.10:FF:000001">
    <property type="entry name" value="Guanine nucleotide-binding protein subunit gamma"/>
    <property type="match status" value="1"/>
</dbReference>
<dbReference type="Proteomes" id="UP000215902">
    <property type="component" value="Unassembled WGS sequence"/>
</dbReference>
<dbReference type="Gene3D" id="4.10.260.10">
    <property type="entry name" value="Transducin (heterotrimeric G protein), gamma chain"/>
    <property type="match status" value="1"/>
</dbReference>
<comment type="caution">
    <text evidence="12">The sequence shown here is derived from an EMBL/GenBank/DDBJ whole genome shotgun (WGS) entry which is preliminary data.</text>
</comment>
<accession>A0A267F467</accession>
<gene>
    <name evidence="12" type="ORF">BOX15_Mlig029452g1</name>
    <name evidence="11" type="ORF">BOX15_Mlig029452g2</name>
    <name evidence="10" type="ORF">BOX15_Mlig029452g3</name>
</gene>
<dbReference type="EMBL" id="NIVC01001446">
    <property type="protein sequence ID" value="PAA67879.1"/>
    <property type="molecule type" value="Genomic_DNA"/>
</dbReference>
<dbReference type="EMBL" id="NIVC01002352">
    <property type="protein sequence ID" value="PAA58629.1"/>
    <property type="molecule type" value="Genomic_DNA"/>
</dbReference>
<evidence type="ECO:0000256" key="1">
    <source>
        <dbReference type="ARBA" id="ARBA00004342"/>
    </source>
</evidence>
<reference evidence="12 13" key="1">
    <citation type="submission" date="2017-06" db="EMBL/GenBank/DDBJ databases">
        <title>A platform for efficient transgenesis in Macrostomum lignano, a flatworm model organism for stem cell research.</title>
        <authorList>
            <person name="Berezikov E."/>
        </authorList>
    </citation>
    <scope>NUCLEOTIDE SEQUENCE [LARGE SCALE GENOMIC DNA]</scope>
    <source>
        <strain evidence="12">DV1</strain>
        <tissue evidence="12">Whole organism</tissue>
    </source>
</reference>
<organism evidence="12 13">
    <name type="scientific">Macrostomum lignano</name>
    <dbReference type="NCBI Taxonomy" id="282301"/>
    <lineage>
        <taxon>Eukaryota</taxon>
        <taxon>Metazoa</taxon>
        <taxon>Spiralia</taxon>
        <taxon>Lophotrochozoa</taxon>
        <taxon>Platyhelminthes</taxon>
        <taxon>Rhabditophora</taxon>
        <taxon>Macrostomorpha</taxon>
        <taxon>Macrostomida</taxon>
        <taxon>Macrostomidae</taxon>
        <taxon>Macrostomum</taxon>
    </lineage>
</organism>